<feature type="region of interest" description="Disordered" evidence="1">
    <location>
        <begin position="204"/>
        <end position="224"/>
    </location>
</feature>
<keyword evidence="4" id="KW-1185">Reference proteome</keyword>
<dbReference type="PROSITE" id="PS50097">
    <property type="entry name" value="BTB"/>
    <property type="match status" value="1"/>
</dbReference>
<feature type="region of interest" description="Disordered" evidence="1">
    <location>
        <begin position="117"/>
        <end position="145"/>
    </location>
</feature>
<reference evidence="3" key="1">
    <citation type="journal article" date="2020" name="Stud. Mycol.">
        <title>101 Dothideomycetes genomes: a test case for predicting lifestyles and emergence of pathogens.</title>
        <authorList>
            <person name="Haridas S."/>
            <person name="Albert R."/>
            <person name="Binder M."/>
            <person name="Bloem J."/>
            <person name="Labutti K."/>
            <person name="Salamov A."/>
            <person name="Andreopoulos B."/>
            <person name="Baker S."/>
            <person name="Barry K."/>
            <person name="Bills G."/>
            <person name="Bluhm B."/>
            <person name="Cannon C."/>
            <person name="Castanera R."/>
            <person name="Culley D."/>
            <person name="Daum C."/>
            <person name="Ezra D."/>
            <person name="Gonzalez J."/>
            <person name="Henrissat B."/>
            <person name="Kuo A."/>
            <person name="Liang C."/>
            <person name="Lipzen A."/>
            <person name="Lutzoni F."/>
            <person name="Magnuson J."/>
            <person name="Mondo S."/>
            <person name="Nolan M."/>
            <person name="Ohm R."/>
            <person name="Pangilinan J."/>
            <person name="Park H.-J."/>
            <person name="Ramirez L."/>
            <person name="Alfaro M."/>
            <person name="Sun H."/>
            <person name="Tritt A."/>
            <person name="Yoshinaga Y."/>
            <person name="Zwiers L.-H."/>
            <person name="Turgeon B."/>
            <person name="Goodwin S."/>
            <person name="Spatafora J."/>
            <person name="Crous P."/>
            <person name="Grigoriev I."/>
        </authorList>
    </citation>
    <scope>NUCLEOTIDE SEQUENCE</scope>
    <source>
        <strain evidence="3">CBS 130266</strain>
    </source>
</reference>
<dbReference type="CDD" id="cd18186">
    <property type="entry name" value="BTB_POZ_ZBTB_KLHL-like"/>
    <property type="match status" value="1"/>
</dbReference>
<dbReference type="Pfam" id="PF00651">
    <property type="entry name" value="BTB"/>
    <property type="match status" value="1"/>
</dbReference>
<proteinExistence type="predicted"/>
<dbReference type="InterPro" id="IPR011333">
    <property type="entry name" value="SKP1/BTB/POZ_sf"/>
</dbReference>
<dbReference type="PANTHER" id="PTHR47843:SF5">
    <property type="entry name" value="BTB_POZ DOMAIN PROTEIN"/>
    <property type="match status" value="1"/>
</dbReference>
<dbReference type="Proteomes" id="UP000800235">
    <property type="component" value="Unassembled WGS sequence"/>
</dbReference>
<organism evidence="3 4">
    <name type="scientific">Tothia fuscella</name>
    <dbReference type="NCBI Taxonomy" id="1048955"/>
    <lineage>
        <taxon>Eukaryota</taxon>
        <taxon>Fungi</taxon>
        <taxon>Dikarya</taxon>
        <taxon>Ascomycota</taxon>
        <taxon>Pezizomycotina</taxon>
        <taxon>Dothideomycetes</taxon>
        <taxon>Pleosporomycetidae</taxon>
        <taxon>Venturiales</taxon>
        <taxon>Cylindrosympodiaceae</taxon>
        <taxon>Tothia</taxon>
    </lineage>
</organism>
<protein>
    <recommendedName>
        <fullName evidence="2">BTB domain-containing protein</fullName>
    </recommendedName>
</protein>
<dbReference type="EMBL" id="MU007145">
    <property type="protein sequence ID" value="KAF2417106.1"/>
    <property type="molecule type" value="Genomic_DNA"/>
</dbReference>
<name>A0A9P4NEL3_9PEZI</name>
<evidence type="ECO:0000313" key="4">
    <source>
        <dbReference type="Proteomes" id="UP000800235"/>
    </source>
</evidence>
<feature type="compositionally biased region" description="Polar residues" evidence="1">
    <location>
        <begin position="117"/>
        <end position="128"/>
    </location>
</feature>
<dbReference type="Gene3D" id="3.30.710.10">
    <property type="entry name" value="Potassium Channel Kv1.1, Chain A"/>
    <property type="match status" value="1"/>
</dbReference>
<evidence type="ECO:0000259" key="2">
    <source>
        <dbReference type="PROSITE" id="PS50097"/>
    </source>
</evidence>
<dbReference type="SUPFAM" id="SSF54695">
    <property type="entry name" value="POZ domain"/>
    <property type="match status" value="1"/>
</dbReference>
<comment type="caution">
    <text evidence="3">The sequence shown here is derived from an EMBL/GenBank/DDBJ whole genome shotgun (WGS) entry which is preliminary data.</text>
</comment>
<accession>A0A9P4NEL3</accession>
<evidence type="ECO:0000313" key="3">
    <source>
        <dbReference type="EMBL" id="KAF2417106.1"/>
    </source>
</evidence>
<gene>
    <name evidence="3" type="ORF">EJ08DRAFT_703502</name>
</gene>
<dbReference type="PANTHER" id="PTHR47843">
    <property type="entry name" value="BTB DOMAIN-CONTAINING PROTEIN-RELATED"/>
    <property type="match status" value="1"/>
</dbReference>
<dbReference type="InterPro" id="IPR000210">
    <property type="entry name" value="BTB/POZ_dom"/>
</dbReference>
<feature type="compositionally biased region" description="Pro residues" evidence="1">
    <location>
        <begin position="210"/>
        <end position="221"/>
    </location>
</feature>
<sequence length="337" mass="36525">MSSAGADIVVIKELKKALHDLNESKQYSDLVVVCGPDEYHVHKAIICTRSKFFANAVQNGKWLEGETGRIILHKDDPECAEENRFLAKEMMGYFYTLNYCDFPPVWDAANTATTKVTNQAPSSSNLPTLDQLGRPSAANAGSSDHHGAVSNIFAPTSTNIFAPFSTAATTPTPLSTTANISTQPTHATYSRYAAVLSRPSSTSIVAASPAAPPPPPSPIPSPSISSPIPADSLYNPVLHANMYALADFYGIQGLKELAKEKYRTAMVISWKTKEAVKSMELAWNSTPSDDRGLRDIVVRTVVSQIEMVGMPDVETLLRELPDLSFEILKSFATQTST</sequence>
<feature type="domain" description="BTB" evidence="2">
    <location>
        <begin position="28"/>
        <end position="96"/>
    </location>
</feature>
<evidence type="ECO:0000256" key="1">
    <source>
        <dbReference type="SAM" id="MobiDB-lite"/>
    </source>
</evidence>
<dbReference type="AlphaFoldDB" id="A0A9P4NEL3"/>
<dbReference type="OrthoDB" id="6359816at2759"/>